<dbReference type="GO" id="GO:1904263">
    <property type="term" value="P:positive regulation of TORC1 signaling"/>
    <property type="evidence" value="ECO:0007669"/>
    <property type="project" value="TreeGrafter"/>
</dbReference>
<dbReference type="SUPFAM" id="SSF50978">
    <property type="entry name" value="WD40 repeat-like"/>
    <property type="match status" value="2"/>
</dbReference>
<dbReference type="GO" id="GO:0016239">
    <property type="term" value="P:positive regulation of macroautophagy"/>
    <property type="evidence" value="ECO:0007669"/>
    <property type="project" value="TreeGrafter"/>
</dbReference>
<protein>
    <recommendedName>
        <fullName evidence="5">WDR59/RTC1-like RING zinc finger domain-containing protein</fullName>
    </recommendedName>
</protein>
<keyword evidence="2" id="KW-0677">Repeat</keyword>
<proteinExistence type="predicted"/>
<dbReference type="InterPro" id="IPR015943">
    <property type="entry name" value="WD40/YVTN_repeat-like_dom_sf"/>
</dbReference>
<gene>
    <name evidence="6" type="ORF">Agabi119p4_7960</name>
</gene>
<feature type="compositionally biased region" description="Basic residues" evidence="4">
    <location>
        <begin position="803"/>
        <end position="824"/>
    </location>
</feature>
<dbReference type="SMART" id="SM00320">
    <property type="entry name" value="WD40"/>
    <property type="match status" value="4"/>
</dbReference>
<dbReference type="Pfam" id="PF17120">
    <property type="entry name" value="zf-RING_16"/>
    <property type="match status" value="1"/>
</dbReference>
<dbReference type="InterPro" id="IPR001680">
    <property type="entry name" value="WD40_rpt"/>
</dbReference>
<dbReference type="Proteomes" id="UP000629468">
    <property type="component" value="Unassembled WGS sequence"/>
</dbReference>
<organism evidence="6 7">
    <name type="scientific">Agaricus bisporus var. burnettii</name>
    <dbReference type="NCBI Taxonomy" id="192524"/>
    <lineage>
        <taxon>Eukaryota</taxon>
        <taxon>Fungi</taxon>
        <taxon>Dikarya</taxon>
        <taxon>Basidiomycota</taxon>
        <taxon>Agaricomycotina</taxon>
        <taxon>Agaricomycetes</taxon>
        <taxon>Agaricomycetidae</taxon>
        <taxon>Agaricales</taxon>
        <taxon>Agaricineae</taxon>
        <taxon>Agaricaceae</taxon>
        <taxon>Agaricus</taxon>
    </lineage>
</organism>
<dbReference type="PANTHER" id="PTHR46200:SF1">
    <property type="entry name" value="GATOR COMPLEX PROTEIN WDR24"/>
    <property type="match status" value="1"/>
</dbReference>
<dbReference type="GO" id="GO:0005829">
    <property type="term" value="C:cytosol"/>
    <property type="evidence" value="ECO:0007669"/>
    <property type="project" value="TreeGrafter"/>
</dbReference>
<evidence type="ECO:0000313" key="6">
    <source>
        <dbReference type="EMBL" id="KAF7763423.1"/>
    </source>
</evidence>
<comment type="caution">
    <text evidence="6">The sequence shown here is derived from an EMBL/GenBank/DDBJ whole genome shotgun (WGS) entry which is preliminary data.</text>
</comment>
<sequence length="1142" mass="126275">MSFSNPFDVYSDSRTHPRPGPSRNARLAKVTLPGGGLISKGEDGRIAVAGRESLRILRISDTSRKIESSRNLWDGSGLKIDCASTDVAWAYGAFNNKILTSARNGELIVWDLNRSGHSKYERKTKEHLRSIHALSVSRVAHHYCITGSADADFRIWDLRDTQSSVMRVHNPSAVRRVIFSPCTWNPLFVLVGMDNGTIHRWDLKMGQRGLLDRLPVAHMAPITSLDWYSGGEVTSHAISISSPQPSDDYTGNTLGWVASAGWDRCVKVWNLTGPEVASHMPNKPTYTLHTSYPIRRVLWRPGFECELAVVSHADFTVSSSHVDHLRSTPSSTALASGFQSRVSSGLGLDAVFKGLSELKPTPKECQPVPHNPSPVLDAVEIWDVRRSWIPKWSVTGTSAEGGVTAIEFADPHSLLAQNTNGTFTQVDLRDASKPLDAISRASTTWTPDDSFAFVTDNIFRWEIPYDDIHPDRLGQEISVPKSSLKQIGDPSFRPTTQKFGAFSSAEAHLNADAFRQLASSYIINGDDLPDLCMKNMQAALAAGKPHVAQMWMLMSTTLTERVPSLPPTPPQSPPPQRVTSLTRLSRQAITTPRQPLPAYKFPPSASASRSPDVPRSRGSPRQLPIAFERSSKFAHRSPSLSKQRSPLSSNSSSPLHHAVNLPPVTPRRTSFFSRRESLDSGGSARRSVLLRRQSVPTSAHSASPIDKNSAGVRNAGEGVLSDSDSSTEDTVESCGEEEDTVGALSTDEERGEEDTFSLPVPPTPSPLSTIVQEQYWTDPEEEDEASPSPKSSDTESGDDSNSTRRKPYINKTRRLPSSRVKTRSRSSTLASLPAPSRLNSISARSQSRVTPSGANDRQPAQPLPEVGKDSEMAARDTSSRYRGKPKQDANDALLPAKTSKVIARREDIVILHESRMLEYGWDVLRQAFEEFVITGDVQTAATMAVIAPEQLKISLRRRLHIYDAYIDQLQKFQLYTTAAYFRKHSKVQQIRNMTLIDTTIYTTCGRCRKPLIRPAGRSKWKGPTYSYCIGCKTSTVICSICRLPVRTMLFQCSICHHGGHQSCYRQFYLNQPLVDLPSSRALNEQCSRSPAKTLSDQQFDAKDSDVQNPQRQLQSEPFSLRRTLAGHPCAGGCGHFCWATWK</sequence>
<dbReference type="PANTHER" id="PTHR46200">
    <property type="entry name" value="GATOR COMPLEX PROTEIN WDR24"/>
    <property type="match status" value="1"/>
</dbReference>
<evidence type="ECO:0000256" key="4">
    <source>
        <dbReference type="SAM" id="MobiDB-lite"/>
    </source>
</evidence>
<feature type="domain" description="WDR59/RTC1-like RING zinc finger" evidence="5">
    <location>
        <begin position="1034"/>
        <end position="1071"/>
    </location>
</feature>
<dbReference type="InterPro" id="IPR049566">
    <property type="entry name" value="WDR59_RTC1-like_RING_Znf"/>
</dbReference>
<feature type="compositionally biased region" description="Polar residues" evidence="4">
    <location>
        <begin position="837"/>
        <end position="855"/>
    </location>
</feature>
<keyword evidence="1 3" id="KW-0853">WD repeat</keyword>
<feature type="compositionally biased region" description="Low complexity" evidence="4">
    <location>
        <begin position="637"/>
        <end position="655"/>
    </location>
</feature>
<evidence type="ECO:0000256" key="1">
    <source>
        <dbReference type="ARBA" id="ARBA00022574"/>
    </source>
</evidence>
<dbReference type="EMBL" id="JABXXO010000011">
    <property type="protein sequence ID" value="KAF7763423.1"/>
    <property type="molecule type" value="Genomic_DNA"/>
</dbReference>
<evidence type="ECO:0000256" key="3">
    <source>
        <dbReference type="PROSITE-ProRule" id="PRU00221"/>
    </source>
</evidence>
<evidence type="ECO:0000256" key="2">
    <source>
        <dbReference type="ARBA" id="ARBA00022737"/>
    </source>
</evidence>
<feature type="repeat" description="WD" evidence="3">
    <location>
        <begin position="124"/>
        <end position="166"/>
    </location>
</feature>
<feature type="region of interest" description="Disordered" evidence="4">
    <location>
        <begin position="561"/>
        <end position="891"/>
    </location>
</feature>
<reference evidence="6 7" key="1">
    <citation type="journal article" name="Sci. Rep.">
        <title>Telomere-to-telomere assembled and centromere annotated genomes of the two main subspecies of the button mushroom Agaricus bisporus reveal especially polymorphic chromosome ends.</title>
        <authorList>
            <person name="Sonnenberg A.S.M."/>
            <person name="Sedaghat-Telgerd N."/>
            <person name="Lavrijssen B."/>
            <person name="Ohm R.A."/>
            <person name="Hendrickx P.M."/>
            <person name="Scholtmeijer K."/>
            <person name="Baars J.J.P."/>
            <person name="van Peer A."/>
        </authorList>
    </citation>
    <scope>NUCLEOTIDE SEQUENCE [LARGE SCALE GENOMIC DNA]</scope>
    <source>
        <strain evidence="6 7">H119_p4</strain>
    </source>
</reference>
<dbReference type="GO" id="GO:0005774">
    <property type="term" value="C:vacuolar membrane"/>
    <property type="evidence" value="ECO:0007669"/>
    <property type="project" value="TreeGrafter"/>
</dbReference>
<feature type="compositionally biased region" description="Basic and acidic residues" evidence="4">
    <location>
        <begin position="866"/>
        <end position="889"/>
    </location>
</feature>
<evidence type="ECO:0000313" key="7">
    <source>
        <dbReference type="Proteomes" id="UP000629468"/>
    </source>
</evidence>
<name>A0A8H7EY00_AGABI</name>
<feature type="region of interest" description="Disordered" evidence="4">
    <location>
        <begin position="1"/>
        <end position="26"/>
    </location>
</feature>
<dbReference type="GO" id="GO:0061700">
    <property type="term" value="C:GATOR2 complex"/>
    <property type="evidence" value="ECO:0007669"/>
    <property type="project" value="TreeGrafter"/>
</dbReference>
<feature type="compositionally biased region" description="Pro residues" evidence="4">
    <location>
        <begin position="564"/>
        <end position="576"/>
    </location>
</feature>
<dbReference type="InterPro" id="IPR036322">
    <property type="entry name" value="WD40_repeat_dom_sf"/>
</dbReference>
<evidence type="ECO:0000259" key="5">
    <source>
        <dbReference type="Pfam" id="PF17120"/>
    </source>
</evidence>
<feature type="compositionally biased region" description="Polar residues" evidence="4">
    <location>
        <begin position="580"/>
        <end position="593"/>
    </location>
</feature>
<dbReference type="AlphaFoldDB" id="A0A8H7EY00"/>
<dbReference type="PROSITE" id="PS50082">
    <property type="entry name" value="WD_REPEATS_2"/>
    <property type="match status" value="1"/>
</dbReference>
<feature type="compositionally biased region" description="Acidic residues" evidence="4">
    <location>
        <begin position="725"/>
        <end position="740"/>
    </location>
</feature>
<dbReference type="InterPro" id="IPR037590">
    <property type="entry name" value="WDR24"/>
</dbReference>
<dbReference type="Gene3D" id="2.130.10.10">
    <property type="entry name" value="YVTN repeat-like/Quinoprotein amine dehydrogenase"/>
    <property type="match status" value="2"/>
</dbReference>
<accession>A0A8H7EY00</accession>